<evidence type="ECO:0000313" key="1">
    <source>
        <dbReference type="EMBL" id="MDP1028129.1"/>
    </source>
</evidence>
<dbReference type="EMBL" id="JAUUDS010000007">
    <property type="protein sequence ID" value="MDP1028129.1"/>
    <property type="molecule type" value="Genomic_DNA"/>
</dbReference>
<dbReference type="InterPro" id="IPR051908">
    <property type="entry name" value="Ribosomal_N-acetyltransferase"/>
</dbReference>
<sequence length="131" mass="14164">MSDVPLGPIVHEATRPLPGLALHSGRAVALAPLASSHVGDLWDAARSADTSWTYLRYGPFPTEAAMAAHVERIKDLEQQPFFAVVPRSSGKAEGWASFCDIAPADAAIEIGSIWFSPRHAGTRPRLRRYSS</sequence>
<gene>
    <name evidence="1" type="ORF">Q5H91_12975</name>
</gene>
<dbReference type="Gene3D" id="3.40.630.30">
    <property type="match status" value="1"/>
</dbReference>
<organism evidence="1 2">
    <name type="scientific">Sphingomonas aurea</name>
    <dbReference type="NCBI Taxonomy" id="3063994"/>
    <lineage>
        <taxon>Bacteria</taxon>
        <taxon>Pseudomonadati</taxon>
        <taxon>Pseudomonadota</taxon>
        <taxon>Alphaproteobacteria</taxon>
        <taxon>Sphingomonadales</taxon>
        <taxon>Sphingomonadaceae</taxon>
        <taxon>Sphingomonas</taxon>
    </lineage>
</organism>
<accession>A0ABT9EMF7</accession>
<evidence type="ECO:0000313" key="2">
    <source>
        <dbReference type="Proteomes" id="UP001230685"/>
    </source>
</evidence>
<dbReference type="InterPro" id="IPR016181">
    <property type="entry name" value="Acyl_CoA_acyltransferase"/>
</dbReference>
<dbReference type="PANTHER" id="PTHR43441:SF2">
    <property type="entry name" value="FAMILY ACETYLTRANSFERASE, PUTATIVE (AFU_ORTHOLOGUE AFUA_7G00850)-RELATED"/>
    <property type="match status" value="1"/>
</dbReference>
<dbReference type="SUPFAM" id="SSF55729">
    <property type="entry name" value="Acyl-CoA N-acyltransferases (Nat)"/>
    <property type="match status" value="1"/>
</dbReference>
<reference evidence="1 2" key="1">
    <citation type="submission" date="2023-07" db="EMBL/GenBank/DDBJ databases">
        <authorList>
            <person name="Kim M.K."/>
        </authorList>
    </citation>
    <scope>NUCLEOTIDE SEQUENCE [LARGE SCALE GENOMIC DNA]</scope>
    <source>
        <strain evidence="1 2">KR1UV-12</strain>
    </source>
</reference>
<proteinExistence type="predicted"/>
<dbReference type="RefSeq" id="WP_305173843.1">
    <property type="nucleotide sequence ID" value="NZ_JAUUDS010000007.1"/>
</dbReference>
<protein>
    <recommendedName>
        <fullName evidence="3">GNAT family N-acetyltransferase</fullName>
    </recommendedName>
</protein>
<name>A0ABT9EMF7_9SPHN</name>
<dbReference type="PANTHER" id="PTHR43441">
    <property type="entry name" value="RIBOSOMAL-PROTEIN-SERINE ACETYLTRANSFERASE"/>
    <property type="match status" value="1"/>
</dbReference>
<comment type="caution">
    <text evidence="1">The sequence shown here is derived from an EMBL/GenBank/DDBJ whole genome shotgun (WGS) entry which is preliminary data.</text>
</comment>
<evidence type="ECO:0008006" key="3">
    <source>
        <dbReference type="Google" id="ProtNLM"/>
    </source>
</evidence>
<keyword evidence="2" id="KW-1185">Reference proteome</keyword>
<dbReference type="Proteomes" id="UP001230685">
    <property type="component" value="Unassembled WGS sequence"/>
</dbReference>